<keyword evidence="8" id="KW-1185">Reference proteome</keyword>
<comment type="subunit">
    <text evidence="3">Homodimer.</text>
</comment>
<keyword evidence="5" id="KW-0560">Oxidoreductase</keyword>
<dbReference type="EC" id="1.3.3.3" evidence="4"/>
<dbReference type="Gene3D" id="3.40.1500.10">
    <property type="entry name" value="Coproporphyrinogen III oxidase, aerobic"/>
    <property type="match status" value="1"/>
</dbReference>
<dbReference type="GO" id="GO:0004109">
    <property type="term" value="F:coproporphyrinogen oxidase activity"/>
    <property type="evidence" value="ECO:0007669"/>
    <property type="project" value="UniProtKB-EC"/>
</dbReference>
<dbReference type="OMA" id="CVNQYNK"/>
<comment type="pathway">
    <text evidence="1">Porphyrin-containing compound metabolism; protoporphyrin-IX biosynthesis; protoporphyrinogen-IX from coproporphyrinogen-III (O2 route): step 1/1.</text>
</comment>
<evidence type="ECO:0000256" key="6">
    <source>
        <dbReference type="ARBA" id="ARBA00023244"/>
    </source>
</evidence>
<dbReference type="AlphaFoldDB" id="A0A2H3J787"/>
<dbReference type="STRING" id="742152.A0A2H3J787"/>
<sequence length="356" mass="39772">MSTPTHSMRERAEQYFTALQQNIVVALQKLDPEAPPPRRDEWSRPQGGGGTTCVFAGLTLSPSENGSIFEKAGISTSVVHSVLSPAAARHMGVTHPSIPKDPSIGLPMYTTGISVVVHARNPHAPSIHMHYRYVEVLSASQIESPEHGHADEKTVLAWWFGGGTDLTPTYLYEEDAHHFHKTLKSVCDAHGGTTLYPACKQWCDEFFYIPHRQEHRGVGGIFFRGLSDATHARLDADPALSHSRPRTQDTVFAFIQALADGFLPSYLPILERRMRMQSDVRALRWQGLRRGRYVEFNLVCEPGTKFGLSTPGVRVESVLMTIPETARWEYMSEMGSDEGSEEGKTIQVLKHPREWV</sequence>
<evidence type="ECO:0000256" key="3">
    <source>
        <dbReference type="ARBA" id="ARBA00011738"/>
    </source>
</evidence>
<gene>
    <name evidence="7" type="ORF">WOLCODRAFT_114858</name>
</gene>
<dbReference type="PANTHER" id="PTHR10755">
    <property type="entry name" value="COPROPORPHYRINOGEN III OXIDASE, MITOCHONDRIAL"/>
    <property type="match status" value="1"/>
</dbReference>
<organism evidence="7 8">
    <name type="scientific">Wolfiporia cocos (strain MD-104)</name>
    <name type="common">Brown rot fungus</name>
    <dbReference type="NCBI Taxonomy" id="742152"/>
    <lineage>
        <taxon>Eukaryota</taxon>
        <taxon>Fungi</taxon>
        <taxon>Dikarya</taxon>
        <taxon>Basidiomycota</taxon>
        <taxon>Agaricomycotina</taxon>
        <taxon>Agaricomycetes</taxon>
        <taxon>Polyporales</taxon>
        <taxon>Phaeolaceae</taxon>
        <taxon>Wolfiporia</taxon>
    </lineage>
</organism>
<evidence type="ECO:0000256" key="2">
    <source>
        <dbReference type="ARBA" id="ARBA00010644"/>
    </source>
</evidence>
<accession>A0A2H3J787</accession>
<dbReference type="GO" id="GO:0006782">
    <property type="term" value="P:protoporphyrinogen IX biosynthetic process"/>
    <property type="evidence" value="ECO:0007669"/>
    <property type="project" value="UniProtKB-UniPathway"/>
</dbReference>
<protein>
    <recommendedName>
        <fullName evidence="4">coproporphyrinogen oxidase</fullName>
        <ecNumber evidence="4">1.3.3.3</ecNumber>
    </recommendedName>
</protein>
<dbReference type="PIRSF" id="PIRSF000166">
    <property type="entry name" value="Coproporphyri_ox"/>
    <property type="match status" value="1"/>
</dbReference>
<dbReference type="SUPFAM" id="SSF102886">
    <property type="entry name" value="Coproporphyrinogen III oxidase"/>
    <property type="match status" value="1"/>
</dbReference>
<dbReference type="OrthoDB" id="15318at2759"/>
<keyword evidence="6" id="KW-0627">Porphyrin biosynthesis</keyword>
<dbReference type="UniPathway" id="UPA00251">
    <property type="reaction ID" value="UER00322"/>
</dbReference>
<dbReference type="Pfam" id="PF01218">
    <property type="entry name" value="Coprogen_oxidas"/>
    <property type="match status" value="1"/>
</dbReference>
<dbReference type="InterPro" id="IPR036406">
    <property type="entry name" value="Coprogen_oxidase_aer_sf"/>
</dbReference>
<name>A0A2H3J787_WOLCO</name>
<dbReference type="PANTHER" id="PTHR10755:SF0">
    <property type="entry name" value="OXYGEN-DEPENDENT COPROPORPHYRINOGEN-III OXIDASE, MITOCHONDRIAL"/>
    <property type="match status" value="1"/>
</dbReference>
<evidence type="ECO:0000256" key="1">
    <source>
        <dbReference type="ARBA" id="ARBA00005168"/>
    </source>
</evidence>
<dbReference type="GO" id="GO:0005737">
    <property type="term" value="C:cytoplasm"/>
    <property type="evidence" value="ECO:0007669"/>
    <property type="project" value="TreeGrafter"/>
</dbReference>
<proteinExistence type="inferred from homology"/>
<dbReference type="EMBL" id="KB467942">
    <property type="protein sequence ID" value="PCH38110.1"/>
    <property type="molecule type" value="Genomic_DNA"/>
</dbReference>
<evidence type="ECO:0000256" key="5">
    <source>
        <dbReference type="ARBA" id="ARBA00023002"/>
    </source>
</evidence>
<comment type="similarity">
    <text evidence="2">Belongs to the aerobic coproporphyrinogen-III oxidase family.</text>
</comment>
<evidence type="ECO:0000313" key="8">
    <source>
        <dbReference type="Proteomes" id="UP000218811"/>
    </source>
</evidence>
<evidence type="ECO:0000256" key="4">
    <source>
        <dbReference type="ARBA" id="ARBA00012869"/>
    </source>
</evidence>
<dbReference type="PRINTS" id="PR00073">
    <property type="entry name" value="COPRGNOXDASE"/>
</dbReference>
<dbReference type="Proteomes" id="UP000218811">
    <property type="component" value="Unassembled WGS sequence"/>
</dbReference>
<reference evidence="7 8" key="1">
    <citation type="journal article" date="2012" name="Science">
        <title>The Paleozoic origin of enzymatic lignin decomposition reconstructed from 31 fungal genomes.</title>
        <authorList>
            <person name="Floudas D."/>
            <person name="Binder M."/>
            <person name="Riley R."/>
            <person name="Barry K."/>
            <person name="Blanchette R.A."/>
            <person name="Henrissat B."/>
            <person name="Martinez A.T."/>
            <person name="Otillar R."/>
            <person name="Spatafora J.W."/>
            <person name="Yadav J.S."/>
            <person name="Aerts A."/>
            <person name="Benoit I."/>
            <person name="Boyd A."/>
            <person name="Carlson A."/>
            <person name="Copeland A."/>
            <person name="Coutinho P.M."/>
            <person name="de Vries R.P."/>
            <person name="Ferreira P."/>
            <person name="Findley K."/>
            <person name="Foster B."/>
            <person name="Gaskell J."/>
            <person name="Glotzer D."/>
            <person name="Gorecki P."/>
            <person name="Heitman J."/>
            <person name="Hesse C."/>
            <person name="Hori C."/>
            <person name="Igarashi K."/>
            <person name="Jurgens J.A."/>
            <person name="Kallen N."/>
            <person name="Kersten P."/>
            <person name="Kohler A."/>
            <person name="Kuees U."/>
            <person name="Kumar T.K.A."/>
            <person name="Kuo A."/>
            <person name="LaButti K."/>
            <person name="Larrondo L.F."/>
            <person name="Lindquist E."/>
            <person name="Ling A."/>
            <person name="Lombard V."/>
            <person name="Lucas S."/>
            <person name="Lundell T."/>
            <person name="Martin R."/>
            <person name="McLaughlin D.J."/>
            <person name="Morgenstern I."/>
            <person name="Morin E."/>
            <person name="Murat C."/>
            <person name="Nagy L.G."/>
            <person name="Nolan M."/>
            <person name="Ohm R.A."/>
            <person name="Patyshakuliyeva A."/>
            <person name="Rokas A."/>
            <person name="Ruiz-Duenas F.J."/>
            <person name="Sabat G."/>
            <person name="Salamov A."/>
            <person name="Samejima M."/>
            <person name="Schmutz J."/>
            <person name="Slot J.C."/>
            <person name="St John F."/>
            <person name="Stenlid J."/>
            <person name="Sun H."/>
            <person name="Sun S."/>
            <person name="Syed K."/>
            <person name="Tsang A."/>
            <person name="Wiebenga A."/>
            <person name="Young D."/>
            <person name="Pisabarro A."/>
            <person name="Eastwood D.C."/>
            <person name="Martin F."/>
            <person name="Cullen D."/>
            <person name="Grigoriev I.V."/>
            <person name="Hibbett D.S."/>
        </authorList>
    </citation>
    <scope>NUCLEOTIDE SEQUENCE [LARGE SCALE GENOMIC DNA]</scope>
    <source>
        <strain evidence="7 8">MD-104</strain>
    </source>
</reference>
<evidence type="ECO:0000313" key="7">
    <source>
        <dbReference type="EMBL" id="PCH38110.1"/>
    </source>
</evidence>
<dbReference type="InterPro" id="IPR001260">
    <property type="entry name" value="Coprogen_oxidase_aer"/>
</dbReference>